<gene>
    <name evidence="2" type="ORF">NFC81_14920</name>
</gene>
<protein>
    <recommendedName>
        <fullName evidence="3">Transporter</fullName>
    </recommendedName>
</protein>
<dbReference type="EMBL" id="CP101717">
    <property type="protein sequence ID" value="WLD57987.1"/>
    <property type="molecule type" value="Genomic_DNA"/>
</dbReference>
<sequence length="321" mass="34355">MLRKAIALPLLAGLAIPVFADDANVLPQGVLRTTIAPSITTIDSVFESDGSTADPQFGKVTVNTLSLALEYGVTDWLTAGVQWAPGYVLSGGVADEESIDLSGANDLFVGAKIQLLGSSGLSRSDSMRLAITPGIKIPTSSYDADAERSNALASDDFRPQRTDRGAWGLGARTSFDLIITENFYINLYNQTSVFLETTQDFGVQVVEGVGVFSVEDAKVQYGTEMIFEAEANYTMNMANGIRTSFGLPVTYTMTGETEVNGNVSAANEESWSVAVGPSVSVFFTQWALPMEFQLGYSTVLAGENSNATNTISLQVKNFLRL</sequence>
<feature type="signal peptide" evidence="1">
    <location>
        <begin position="1"/>
        <end position="20"/>
    </location>
</feature>
<accession>A0AB38YFN3</accession>
<dbReference type="RefSeq" id="WP_304995271.1">
    <property type="nucleotide sequence ID" value="NZ_CP101717.1"/>
</dbReference>
<proteinExistence type="predicted"/>
<name>A0AB38YFN3_9GAMM</name>
<evidence type="ECO:0008006" key="3">
    <source>
        <dbReference type="Google" id="ProtNLM"/>
    </source>
</evidence>
<feature type="chain" id="PRO_5044259382" description="Transporter" evidence="1">
    <location>
        <begin position="21"/>
        <end position="321"/>
    </location>
</feature>
<dbReference type="AlphaFoldDB" id="A0AB38YFN3"/>
<reference evidence="2" key="1">
    <citation type="submission" date="2022-07" db="EMBL/GenBank/DDBJ databases">
        <title>Complete genome sequence of Salinispirillum sp. LH10-3-1 capable of multiple carbohydrate inversion isolated from a soda lake.</title>
        <authorList>
            <person name="Liu J."/>
            <person name="Zhai Y."/>
            <person name="Zhang H."/>
            <person name="Yang H."/>
            <person name="Qu J."/>
            <person name="Li J."/>
        </authorList>
    </citation>
    <scope>NUCLEOTIDE SEQUENCE</scope>
    <source>
        <strain evidence="2">LH 10-3-1</strain>
    </source>
</reference>
<keyword evidence="1" id="KW-0732">Signal</keyword>
<evidence type="ECO:0000256" key="1">
    <source>
        <dbReference type="SAM" id="SignalP"/>
    </source>
</evidence>
<evidence type="ECO:0000313" key="2">
    <source>
        <dbReference type="EMBL" id="WLD57987.1"/>
    </source>
</evidence>
<organism evidence="2">
    <name type="scientific">Salinispirillum sp. LH 10-3-1</name>
    <dbReference type="NCBI Taxonomy" id="2952525"/>
    <lineage>
        <taxon>Bacteria</taxon>
        <taxon>Pseudomonadati</taxon>
        <taxon>Pseudomonadota</taxon>
        <taxon>Gammaproteobacteria</taxon>
        <taxon>Oceanospirillales</taxon>
        <taxon>Saccharospirillaceae</taxon>
        <taxon>Salinispirillum</taxon>
    </lineage>
</organism>